<keyword evidence="3" id="KW-1185">Reference proteome</keyword>
<name>A0A7C9MJU7_9BACT</name>
<comment type="caution">
    <text evidence="2">The sequence shown here is derived from an EMBL/GenBank/DDBJ whole genome shotgun (WGS) entry which is preliminary data.</text>
</comment>
<dbReference type="EMBL" id="WVUD01000026">
    <property type="protein sequence ID" value="MYL84168.1"/>
    <property type="molecule type" value="Genomic_DNA"/>
</dbReference>
<feature type="region of interest" description="Disordered" evidence="1">
    <location>
        <begin position="1"/>
        <end position="22"/>
    </location>
</feature>
<organism evidence="2 3">
    <name type="scientific">Solidesulfovibrio aerotolerans</name>
    <dbReference type="NCBI Taxonomy" id="295255"/>
    <lineage>
        <taxon>Bacteria</taxon>
        <taxon>Pseudomonadati</taxon>
        <taxon>Thermodesulfobacteriota</taxon>
        <taxon>Desulfovibrionia</taxon>
        <taxon>Desulfovibrionales</taxon>
        <taxon>Desulfovibrionaceae</taxon>
        <taxon>Solidesulfovibrio</taxon>
    </lineage>
</organism>
<reference evidence="2 3" key="1">
    <citation type="submission" date="2020-01" db="EMBL/GenBank/DDBJ databases">
        <title>Genome sequence of Desulfovibrio aerotolerans DSM 16695(T).</title>
        <authorList>
            <person name="Karnachuk O."/>
            <person name="Avakyan M."/>
            <person name="Mardanov A."/>
            <person name="Kadnikov V."/>
            <person name="Ravin N."/>
        </authorList>
    </citation>
    <scope>NUCLEOTIDE SEQUENCE [LARGE SCALE GENOMIC DNA]</scope>
    <source>
        <strain evidence="2 3">DSM 16695</strain>
    </source>
</reference>
<gene>
    <name evidence="2" type="ORF">GTA51_13630</name>
</gene>
<dbReference type="OrthoDB" id="5460061at2"/>
<feature type="compositionally biased region" description="Low complexity" evidence="1">
    <location>
        <begin position="1"/>
        <end position="13"/>
    </location>
</feature>
<accession>A0A7C9MJU7</accession>
<sequence length="64" mass="7531">MTNDPQHQQPPQQRRSTQNDFTGLAAYASPEEELRYFKEEYVRLKAIIALQKQKIRKLVGEKRG</sequence>
<evidence type="ECO:0000313" key="2">
    <source>
        <dbReference type="EMBL" id="MYL84168.1"/>
    </source>
</evidence>
<dbReference type="Proteomes" id="UP000482487">
    <property type="component" value="Unassembled WGS sequence"/>
</dbReference>
<dbReference type="RefSeq" id="WP_160961928.1">
    <property type="nucleotide sequence ID" value="NZ_WVUD01000026.1"/>
</dbReference>
<proteinExistence type="predicted"/>
<evidence type="ECO:0000313" key="3">
    <source>
        <dbReference type="Proteomes" id="UP000482487"/>
    </source>
</evidence>
<evidence type="ECO:0000256" key="1">
    <source>
        <dbReference type="SAM" id="MobiDB-lite"/>
    </source>
</evidence>
<protein>
    <submittedName>
        <fullName evidence="2">Uncharacterized protein</fullName>
    </submittedName>
</protein>
<dbReference type="AlphaFoldDB" id="A0A7C9MJU7"/>